<comment type="caution">
    <text evidence="1">The sequence shown here is derived from an EMBL/GenBank/DDBJ whole genome shotgun (WGS) entry which is preliminary data.</text>
</comment>
<dbReference type="PANTHER" id="PTHR46068">
    <property type="entry name" value="PROTEIN CBG27172"/>
    <property type="match status" value="1"/>
</dbReference>
<dbReference type="Proteomes" id="UP000663856">
    <property type="component" value="Unassembled WGS sequence"/>
</dbReference>
<dbReference type="AlphaFoldDB" id="A0A816TS95"/>
<reference evidence="1" key="1">
    <citation type="submission" date="2021-02" db="EMBL/GenBank/DDBJ databases">
        <authorList>
            <person name="Nowell W R."/>
        </authorList>
    </citation>
    <scope>NUCLEOTIDE SEQUENCE</scope>
</reference>
<gene>
    <name evidence="1" type="ORF">WKI299_LOCUS20304</name>
</gene>
<evidence type="ECO:0000313" key="2">
    <source>
        <dbReference type="Proteomes" id="UP000663856"/>
    </source>
</evidence>
<dbReference type="InterPro" id="IPR036397">
    <property type="entry name" value="RNaseH_sf"/>
</dbReference>
<dbReference type="GO" id="GO:0003676">
    <property type="term" value="F:nucleic acid binding"/>
    <property type="evidence" value="ECO:0007669"/>
    <property type="project" value="InterPro"/>
</dbReference>
<proteinExistence type="predicted"/>
<name>A0A816TS95_9BILA</name>
<sequence length="182" mass="21362">MKSRDIQQIVFSKYAKGEGPAKIFRDQNGAAGFHTVNRWCKIIRDTCSIELSSPPGRPRIVRTPETIQKVKHRLQEKILISTRKLAKEFTISRTSVQRILKNDLGRQPYKKIKEPLLTEEHKDKRKQFANWIRTNFRNEETMKILFSDEKMFDIDGVYNSQNDRVWAVKRAEADEKSGIKQK</sequence>
<organism evidence="1 2">
    <name type="scientific">Rotaria magnacalcarata</name>
    <dbReference type="NCBI Taxonomy" id="392030"/>
    <lineage>
        <taxon>Eukaryota</taxon>
        <taxon>Metazoa</taxon>
        <taxon>Spiralia</taxon>
        <taxon>Gnathifera</taxon>
        <taxon>Rotifera</taxon>
        <taxon>Eurotatoria</taxon>
        <taxon>Bdelloidea</taxon>
        <taxon>Philodinida</taxon>
        <taxon>Philodinidae</taxon>
        <taxon>Rotaria</taxon>
    </lineage>
</organism>
<dbReference type="EMBL" id="CAJNRF010008432">
    <property type="protein sequence ID" value="CAF2101408.1"/>
    <property type="molecule type" value="Genomic_DNA"/>
</dbReference>
<evidence type="ECO:0000313" key="1">
    <source>
        <dbReference type="EMBL" id="CAF2101408.1"/>
    </source>
</evidence>
<protein>
    <recommendedName>
        <fullName evidence="3">Transposase</fullName>
    </recommendedName>
</protein>
<evidence type="ECO:0008006" key="3">
    <source>
        <dbReference type="Google" id="ProtNLM"/>
    </source>
</evidence>
<dbReference type="Gene3D" id="3.30.420.10">
    <property type="entry name" value="Ribonuclease H-like superfamily/Ribonuclease H"/>
    <property type="match status" value="1"/>
</dbReference>
<accession>A0A816TS95</accession>
<dbReference type="PANTHER" id="PTHR46068:SF1">
    <property type="entry name" value="TRANSPOSASE IS30-LIKE HTH DOMAIN-CONTAINING PROTEIN"/>
    <property type="match status" value="1"/>
</dbReference>